<gene>
    <name evidence="3" type="ORF">KQP761_LOCUS34374</name>
</gene>
<proteinExistence type="predicted"/>
<dbReference type="GO" id="GO:0003677">
    <property type="term" value="F:DNA binding"/>
    <property type="evidence" value="ECO:0007669"/>
    <property type="project" value="InterPro"/>
</dbReference>
<evidence type="ECO:0000313" key="3">
    <source>
        <dbReference type="EMBL" id="CAF1671590.1"/>
    </source>
</evidence>
<protein>
    <submittedName>
        <fullName evidence="3">Uncharacterized protein</fullName>
    </submittedName>
</protein>
<comment type="caution">
    <text evidence="3">The sequence shown here is derived from an EMBL/GenBank/DDBJ whole genome shotgun (WGS) entry which is preliminary data.</text>
</comment>
<dbReference type="PROSITE" id="PS00018">
    <property type="entry name" value="EF_HAND_1"/>
    <property type="match status" value="1"/>
</dbReference>
<reference evidence="3" key="1">
    <citation type="submission" date="2021-02" db="EMBL/GenBank/DDBJ databases">
        <authorList>
            <person name="Nowell W R."/>
        </authorList>
    </citation>
    <scope>NUCLEOTIDE SEQUENCE</scope>
</reference>
<dbReference type="PANTHER" id="PTHR46680">
    <property type="entry name" value="NF-KAPPA-B INHIBITOR ALPHA"/>
    <property type="match status" value="1"/>
</dbReference>
<dbReference type="GO" id="GO:0003700">
    <property type="term" value="F:DNA-binding transcription factor activity"/>
    <property type="evidence" value="ECO:0007669"/>
    <property type="project" value="InterPro"/>
</dbReference>
<dbReference type="PANTHER" id="PTHR46680:SF3">
    <property type="entry name" value="NF-KAPPA-B INHIBITOR CACTUS"/>
    <property type="match status" value="1"/>
</dbReference>
<dbReference type="SUPFAM" id="SSF49417">
    <property type="entry name" value="p53-like transcription factors"/>
    <property type="match status" value="1"/>
</dbReference>
<dbReference type="InterPro" id="IPR051070">
    <property type="entry name" value="NF-kappa-B_inhibitor"/>
</dbReference>
<dbReference type="Gene3D" id="2.60.40.340">
    <property type="entry name" value="Rel homology domain (RHD), DNA-binding domain"/>
    <property type="match status" value="1"/>
</dbReference>
<evidence type="ECO:0000313" key="4">
    <source>
        <dbReference type="Proteomes" id="UP000663834"/>
    </source>
</evidence>
<evidence type="ECO:0000256" key="2">
    <source>
        <dbReference type="ARBA" id="ARBA00023043"/>
    </source>
</evidence>
<dbReference type="OrthoDB" id="10301705at2759"/>
<organism evidence="3 4">
    <name type="scientific">Rotaria magnacalcarata</name>
    <dbReference type="NCBI Taxonomy" id="392030"/>
    <lineage>
        <taxon>Eukaryota</taxon>
        <taxon>Metazoa</taxon>
        <taxon>Spiralia</taxon>
        <taxon>Gnathifera</taxon>
        <taxon>Rotifera</taxon>
        <taxon>Eurotatoria</taxon>
        <taxon>Bdelloidea</taxon>
        <taxon>Philodinida</taxon>
        <taxon>Philodinidae</taxon>
        <taxon>Rotaria</taxon>
    </lineage>
</organism>
<dbReference type="Proteomes" id="UP000663834">
    <property type="component" value="Unassembled WGS sequence"/>
</dbReference>
<dbReference type="EMBL" id="CAJNOW010019293">
    <property type="protein sequence ID" value="CAF1671590.1"/>
    <property type="molecule type" value="Genomic_DNA"/>
</dbReference>
<dbReference type="AlphaFoldDB" id="A0A816G8N5"/>
<dbReference type="GO" id="GO:0051059">
    <property type="term" value="F:NF-kappaB binding"/>
    <property type="evidence" value="ECO:0007669"/>
    <property type="project" value="TreeGrafter"/>
</dbReference>
<dbReference type="GO" id="GO:0071356">
    <property type="term" value="P:cellular response to tumor necrosis factor"/>
    <property type="evidence" value="ECO:0007669"/>
    <property type="project" value="TreeGrafter"/>
</dbReference>
<dbReference type="InterPro" id="IPR036770">
    <property type="entry name" value="Ankyrin_rpt-contain_sf"/>
</dbReference>
<dbReference type="GO" id="GO:0005829">
    <property type="term" value="C:cytosol"/>
    <property type="evidence" value="ECO:0007669"/>
    <property type="project" value="TreeGrafter"/>
</dbReference>
<keyword evidence="2" id="KW-0040">ANK repeat</keyword>
<dbReference type="InterPro" id="IPR018247">
    <property type="entry name" value="EF_Hand_1_Ca_BS"/>
</dbReference>
<evidence type="ECO:0000256" key="1">
    <source>
        <dbReference type="ARBA" id="ARBA00022737"/>
    </source>
</evidence>
<name>A0A816G8N5_9BILA</name>
<dbReference type="Gene3D" id="1.25.40.20">
    <property type="entry name" value="Ankyrin repeat-containing domain"/>
    <property type="match status" value="1"/>
</dbReference>
<dbReference type="SUPFAM" id="SSF48403">
    <property type="entry name" value="Ankyrin repeat"/>
    <property type="match status" value="1"/>
</dbReference>
<keyword evidence="1" id="KW-0677">Repeat</keyword>
<sequence>MTAFNYNDSNGTNYIGASEIIDSGSSFDFDLNVLDAIATSSDSFTNIDSIFQPYLIPNFDPNDTHQSEHAMTDFDYQPSSLDTVSSVESHYVTVNSIQNIGNELEQLHIIAEPKAIYRGRYISEIREGGSRINRFIRAEVNRLKHEYPTVKILPEWNKPNRQLYIRLTLVTVPNERKPRRCIHPYEIDTPNNGDIKDLENNSLFFLIDPSDYVKGEKSFRIMLKKQKQENLKSHPMRFFDSEQQNNIDIETPKDAKQKISLYQLNKAQLVFTLAEQYDCNHFPIPIRHTSVESQIMIDIGMDDPSTSMSPAIERKTNIIKCVPQKGDWAGGDEVVIIMSEPIKRKVNYVFFDFGPYGQQVINEILHNDTKTISFRTPPCPMLPVDESVKATVTITVNNLTICSINFEYVPPTRIMFNVCPRCRGALWNEPLDSTGYRLEEEDFEFESGENLLSKMKKLSIVEEKNKDEGRTASDETNSKLEIYLNRLKTALEKYIRTNDPSRLFRQVRALLTRCDESPPPLNEAIQRGHTQLALSLIEQVLDMSPSQGVLEKQNENGETPLLIAAKLNQWKLMEPILRNRLDLVQQKDKAGNNILHLLAEIEEDEGAATIQNVFKILPNEITTKMLEQRNTDNQIPLQIAESHRNSSSCKLLI</sequence>
<dbReference type="InterPro" id="IPR008967">
    <property type="entry name" value="p53-like_TF_DNA-bd_sf"/>
</dbReference>
<accession>A0A816G8N5</accession>
<dbReference type="InterPro" id="IPR037059">
    <property type="entry name" value="RHD_DNA_bind_dom_sf"/>
</dbReference>